<dbReference type="InterPro" id="IPR017896">
    <property type="entry name" value="4Fe4S_Fe-S-bd"/>
</dbReference>
<keyword evidence="8" id="KW-1185">Reference proteome</keyword>
<dbReference type="InterPro" id="IPR051269">
    <property type="entry name" value="Fe-S_cluster_ET"/>
</dbReference>
<dbReference type="GO" id="GO:0005506">
    <property type="term" value="F:iron ion binding"/>
    <property type="evidence" value="ECO:0007669"/>
    <property type="project" value="UniProtKB-UniRule"/>
</dbReference>
<name>A0A2R3IRN0_9PSED</name>
<dbReference type="AlphaFoldDB" id="A0A2R3IRN0"/>
<gene>
    <name evidence="7" type="ORF">CSB93_5994</name>
</gene>
<dbReference type="InterPro" id="IPR001080">
    <property type="entry name" value="3Fe4S_ferredoxin"/>
</dbReference>
<dbReference type="PRINTS" id="PR00352">
    <property type="entry name" value="3FE4SFRDOXIN"/>
</dbReference>
<accession>A0A2R3IRN0</accession>
<dbReference type="EMBL" id="CP027169">
    <property type="protein sequence ID" value="AVK04582.1"/>
    <property type="molecule type" value="Genomic_DNA"/>
</dbReference>
<dbReference type="GO" id="GO:0051536">
    <property type="term" value="F:iron-sulfur cluster binding"/>
    <property type="evidence" value="ECO:0007669"/>
    <property type="project" value="UniProtKB-KW"/>
</dbReference>
<dbReference type="SUPFAM" id="SSF54862">
    <property type="entry name" value="4Fe-4S ferredoxins"/>
    <property type="match status" value="1"/>
</dbReference>
<dbReference type="Gene3D" id="3.30.70.20">
    <property type="match status" value="1"/>
</dbReference>
<evidence type="ECO:0000256" key="4">
    <source>
        <dbReference type="ARBA" id="ARBA00023004"/>
    </source>
</evidence>
<dbReference type="RefSeq" id="WP_027897510.1">
    <property type="nucleotide sequence ID" value="NZ_CP027169.1"/>
</dbReference>
<protein>
    <recommendedName>
        <fullName evidence="6">Ferredoxin</fullName>
    </recommendedName>
</protein>
<sequence length="76" mass="8350">MSSNKARFEVVVDRSRCCGYGLCAAICPSVYKLDADGLVYVDSKVVPPELEDEAREGAEACPAEAIWLEDLKPDRE</sequence>
<evidence type="ECO:0000256" key="2">
    <source>
        <dbReference type="ARBA" id="ARBA00022723"/>
    </source>
</evidence>
<dbReference type="GO" id="GO:0009055">
    <property type="term" value="F:electron transfer activity"/>
    <property type="evidence" value="ECO:0007669"/>
    <property type="project" value="UniProtKB-UniRule"/>
</dbReference>
<keyword evidence="4 6" id="KW-0408">Iron</keyword>
<evidence type="ECO:0000313" key="7">
    <source>
        <dbReference type="EMBL" id="AVK04582.1"/>
    </source>
</evidence>
<evidence type="ECO:0000313" key="8">
    <source>
        <dbReference type="Proteomes" id="UP000238390"/>
    </source>
</evidence>
<comment type="function">
    <text evidence="6">Ferredoxins are iron-sulfur proteins that transfer electrons in a wide variety of metabolic reactions.</text>
</comment>
<evidence type="ECO:0000256" key="6">
    <source>
        <dbReference type="RuleBase" id="RU368020"/>
    </source>
</evidence>
<reference evidence="7 8" key="1">
    <citation type="submission" date="2018-02" db="EMBL/GenBank/DDBJ databases">
        <title>FDA/CDC Antimicrobial Resistant Isolate Bank Genome Sequencing.</title>
        <authorList>
            <person name="Benahmed F.H."/>
            <person name="Lutgring J.D."/>
            <person name="Yoo B."/>
            <person name="Machado M."/>
            <person name="Brown A."/>
            <person name="McAllister G."/>
            <person name="Perry A."/>
            <person name="Halpin A.L."/>
            <person name="Vavikolanu K."/>
            <person name="Ott S."/>
            <person name="Zhao X."/>
            <person name="Tallon L.J."/>
            <person name="Sadzewicz L."/>
            <person name="Aluvathingal J."/>
            <person name="Nadendla S."/>
            <person name="Voskania-kordi A."/>
            <person name="Simonyan V."/>
            <person name="Patel J."/>
            <person name="Shawar R.M."/>
        </authorList>
    </citation>
    <scope>NUCLEOTIDE SEQUENCE [LARGE SCALE GENOMIC DNA]</scope>
    <source>
        <strain evidence="7 8">AR_0356</strain>
    </source>
</reference>
<keyword evidence="5 6" id="KW-0411">Iron-sulfur</keyword>
<dbReference type="PANTHER" id="PTHR36923:SF3">
    <property type="entry name" value="FERREDOXIN"/>
    <property type="match status" value="1"/>
</dbReference>
<evidence type="ECO:0000256" key="5">
    <source>
        <dbReference type="ARBA" id="ARBA00023014"/>
    </source>
</evidence>
<dbReference type="PROSITE" id="PS51379">
    <property type="entry name" value="4FE4S_FER_2"/>
    <property type="match status" value="1"/>
</dbReference>
<proteinExistence type="predicted"/>
<evidence type="ECO:0000256" key="1">
    <source>
        <dbReference type="ARBA" id="ARBA00022448"/>
    </source>
</evidence>
<dbReference type="PANTHER" id="PTHR36923">
    <property type="entry name" value="FERREDOXIN"/>
    <property type="match status" value="1"/>
</dbReference>
<keyword evidence="1 6" id="KW-0813">Transport</keyword>
<organism evidence="7 8">
    <name type="scientific">Pseudomonas paraeruginosa</name>
    <dbReference type="NCBI Taxonomy" id="2994495"/>
    <lineage>
        <taxon>Bacteria</taxon>
        <taxon>Pseudomonadati</taxon>
        <taxon>Pseudomonadota</taxon>
        <taxon>Gammaproteobacteria</taxon>
        <taxon>Pseudomonadales</taxon>
        <taxon>Pseudomonadaceae</taxon>
        <taxon>Pseudomonas</taxon>
    </lineage>
</organism>
<evidence type="ECO:0000256" key="3">
    <source>
        <dbReference type="ARBA" id="ARBA00022982"/>
    </source>
</evidence>
<dbReference type="Pfam" id="PF13459">
    <property type="entry name" value="Fer4_15"/>
    <property type="match status" value="1"/>
</dbReference>
<keyword evidence="2 6" id="KW-0479">Metal-binding</keyword>
<dbReference type="Proteomes" id="UP000238390">
    <property type="component" value="Chromosome"/>
</dbReference>
<keyword evidence="3 6" id="KW-0249">Electron transport</keyword>